<dbReference type="KEGG" id="vg:16512038"/>
<accession>S4VY41</accession>
<protein>
    <submittedName>
        <fullName evidence="1">Uncharacterized protein</fullName>
    </submittedName>
</protein>
<gene>
    <name evidence="1" type="ORF">pdul_cds_667</name>
</gene>
<organism evidence="1 2">
    <name type="scientific">Pandoravirus dulcis</name>
    <dbReference type="NCBI Taxonomy" id="1349409"/>
    <lineage>
        <taxon>Viruses</taxon>
        <taxon>Pandoravirus</taxon>
    </lineage>
</organism>
<dbReference type="Proteomes" id="UP000201566">
    <property type="component" value="Segment"/>
</dbReference>
<proteinExistence type="predicted"/>
<reference evidence="1 2" key="1">
    <citation type="journal article" date="2013" name="Science">
        <title>Pandoraviruses: amoeba viruses with genomes up to 2.5 Mb reaching that of parasitic eukaryotes.</title>
        <authorList>
            <person name="Philippe N."/>
            <person name="Legendre M."/>
            <person name="Doutre G."/>
            <person name="Coute Y."/>
            <person name="Poirot O."/>
            <person name="Lescot M."/>
            <person name="Arslan D."/>
            <person name="Seltzer V."/>
            <person name="Bertaux L."/>
            <person name="Bruley C."/>
            <person name="Garin J."/>
            <person name="Claverie J.M."/>
            <person name="Abergel C."/>
        </authorList>
    </citation>
    <scope>NUCLEOTIDE SEQUENCE [LARGE SCALE GENOMIC DNA]</scope>
    <source>
        <strain evidence="1">Melbourne</strain>
    </source>
</reference>
<dbReference type="EMBL" id="KC977570">
    <property type="protein sequence ID" value="AGO82814.1"/>
    <property type="molecule type" value="Genomic_DNA"/>
</dbReference>
<dbReference type="RefSeq" id="YP_008319483.1">
    <property type="nucleotide sequence ID" value="NC_021858.1"/>
</dbReference>
<name>S4VY41_9VIRU</name>
<dbReference type="GeneID" id="16512038"/>
<evidence type="ECO:0000313" key="2">
    <source>
        <dbReference type="Proteomes" id="UP000201566"/>
    </source>
</evidence>
<sequence length="120" mass="13715">MALFFFFFVAPRVSPVDRVSSLFLLRISRPWPVDKQQKRPHGFVALGLETSRFCRRRPHPPHARSLTNCLRAATRRVAAVSSMAFVCGFSKRLGFAAESIRDAVNRAPHIKRQKTDHARE</sequence>
<evidence type="ECO:0000313" key="1">
    <source>
        <dbReference type="EMBL" id="AGO82814.1"/>
    </source>
</evidence>